<dbReference type="Proteomes" id="UP001140234">
    <property type="component" value="Unassembled WGS sequence"/>
</dbReference>
<evidence type="ECO:0000313" key="1">
    <source>
        <dbReference type="EMBL" id="KAJ2775916.1"/>
    </source>
</evidence>
<protein>
    <submittedName>
        <fullName evidence="1">Uncharacterized protein</fullName>
    </submittedName>
</protein>
<gene>
    <name evidence="1" type="ORF">IWQ57_000073</name>
</gene>
<keyword evidence="2" id="KW-1185">Reference proteome</keyword>
<name>A0ACC1K8N6_9FUNG</name>
<accession>A0ACC1K8N6</accession>
<reference evidence="1" key="1">
    <citation type="submission" date="2022-07" db="EMBL/GenBank/DDBJ databases">
        <title>Phylogenomic reconstructions and comparative analyses of Kickxellomycotina fungi.</title>
        <authorList>
            <person name="Reynolds N.K."/>
            <person name="Stajich J.E."/>
            <person name="Barry K."/>
            <person name="Grigoriev I.V."/>
            <person name="Crous P."/>
            <person name="Smith M.E."/>
        </authorList>
    </citation>
    <scope>NUCLEOTIDE SEQUENCE</scope>
    <source>
        <strain evidence="1">CBS 109366</strain>
    </source>
</reference>
<evidence type="ECO:0000313" key="2">
    <source>
        <dbReference type="Proteomes" id="UP001140234"/>
    </source>
</evidence>
<dbReference type="EMBL" id="JANBUJ010000001">
    <property type="protein sequence ID" value="KAJ2775916.1"/>
    <property type="molecule type" value="Genomic_DNA"/>
</dbReference>
<comment type="caution">
    <text evidence="1">The sequence shown here is derived from an EMBL/GenBank/DDBJ whole genome shotgun (WGS) entry which is preliminary data.</text>
</comment>
<organism evidence="1 2">
    <name type="scientific">Coemansia nantahalensis</name>
    <dbReference type="NCBI Taxonomy" id="2789366"/>
    <lineage>
        <taxon>Eukaryota</taxon>
        <taxon>Fungi</taxon>
        <taxon>Fungi incertae sedis</taxon>
        <taxon>Zoopagomycota</taxon>
        <taxon>Kickxellomycotina</taxon>
        <taxon>Kickxellomycetes</taxon>
        <taxon>Kickxellales</taxon>
        <taxon>Kickxellaceae</taxon>
        <taxon>Coemansia</taxon>
    </lineage>
</organism>
<sequence length="168" mass="18873">MMEDLRRCPFQHDGTVYYWGDQSRTQYIPILVAPELAGTHMTITNTLPKLVDPLVPLPINGFNTEFMTGTLGVKDMGSFPHELHPWQLSGEYVPAPAPNVARWIFPPYTPAVQPAKALAMIPVRFQFDTSAISKATPQNIPKAQDARTCDQQRTNCWRRAAPSIQPKQ</sequence>
<proteinExistence type="predicted"/>